<reference evidence="2" key="1">
    <citation type="journal article" date="2021" name="Proc. Natl. Acad. Sci. U.S.A.">
        <title>A Catalog of Tens of Thousands of Viruses from Human Metagenomes Reveals Hidden Associations with Chronic Diseases.</title>
        <authorList>
            <person name="Tisza M.J."/>
            <person name="Buck C.B."/>
        </authorList>
    </citation>
    <scope>NUCLEOTIDE SEQUENCE</scope>
    <source>
        <strain evidence="2">Ct0wg9</strain>
    </source>
</reference>
<accession>A0A8S5NGG6</accession>
<evidence type="ECO:0000256" key="1">
    <source>
        <dbReference type="SAM" id="MobiDB-lite"/>
    </source>
</evidence>
<dbReference type="Pfam" id="PF05133">
    <property type="entry name" value="SPP1_portal"/>
    <property type="match status" value="1"/>
</dbReference>
<feature type="region of interest" description="Disordered" evidence="1">
    <location>
        <begin position="433"/>
        <end position="482"/>
    </location>
</feature>
<protein>
    <submittedName>
        <fullName evidence="2">PORTAL PROTEIN</fullName>
    </submittedName>
</protein>
<feature type="compositionally biased region" description="Gly residues" evidence="1">
    <location>
        <begin position="472"/>
        <end position="482"/>
    </location>
</feature>
<sequence>MRTYQDLEKLGKNDIERGNFCRYAVNSFMESEEYKNARSGEAYYSKHNETIERFQKFLYSLSGRRIPDLFSANYKLKTLFFRRLIIQQVQYVLGNGVTLQNKNNKEKLGKDFDYKLQTAAKKAMAAGRAFGFWNYDHLEVFGYADTPSSPGFCPLYDEDTGELRAGIRYWFRNEGKNKIFRATLYEDEGYTEYIKTGSEDAKVMQPRKGYKIITKSTEVQGIDDVCEENYSSLPIVCLYANDTHESELVGIRESIDCYDFIKSGLANEIDDTSGFYWILKNEGGMKDVDLAKFIQRMKSVHAAAVDGDEASIEAHTLDVPYDARKTMLELLRKDIYEDFQALDVNTLSAAQKTAQEIQAAYQSQDNKCADFEYNVINFVQKILELAGIDDEPTFVWNKVTNQNETLDMVLKAAAYLSDECIIKHLPFLTPEEADEEIDKREKEQLNSFNIGGDNQNGEGEEGDGETGEGDDQGGQGDNGDDE</sequence>
<evidence type="ECO:0000313" key="2">
    <source>
        <dbReference type="EMBL" id="DAD93447.1"/>
    </source>
</evidence>
<name>A0A8S5NGG6_9CAUD</name>
<organism evidence="2">
    <name type="scientific">Myoviridae sp. ct0wg9</name>
    <dbReference type="NCBI Taxonomy" id="2826600"/>
    <lineage>
        <taxon>Viruses</taxon>
        <taxon>Duplodnaviria</taxon>
        <taxon>Heunggongvirae</taxon>
        <taxon>Uroviricota</taxon>
        <taxon>Caudoviricetes</taxon>
    </lineage>
</organism>
<feature type="compositionally biased region" description="Acidic residues" evidence="1">
    <location>
        <begin position="458"/>
        <end position="471"/>
    </location>
</feature>
<dbReference type="EMBL" id="BK015160">
    <property type="protein sequence ID" value="DAD93447.1"/>
    <property type="molecule type" value="Genomic_DNA"/>
</dbReference>
<proteinExistence type="predicted"/>
<dbReference type="InterPro" id="IPR021145">
    <property type="entry name" value="Portal_protein_SPP1_Gp6-like"/>
</dbReference>